<dbReference type="SUPFAM" id="SSF55804">
    <property type="entry name" value="Phoshotransferase/anion transport protein"/>
    <property type="match status" value="1"/>
</dbReference>
<dbReference type="Gene3D" id="1.10.1790.10">
    <property type="entry name" value="PRD domain"/>
    <property type="match status" value="1"/>
</dbReference>
<dbReference type="RefSeq" id="WP_116044200.1">
    <property type="nucleotide sequence ID" value="NZ_QUBQ01000001.1"/>
</dbReference>
<dbReference type="SUPFAM" id="SSF63520">
    <property type="entry name" value="PTS-regulatory domain, PRD"/>
    <property type="match status" value="1"/>
</dbReference>
<keyword evidence="1" id="KW-0808">Transferase</keyword>
<protein>
    <submittedName>
        <fullName evidence="8">PRD domain-containing protein</fullName>
    </submittedName>
</protein>
<dbReference type="Pfam" id="PF00874">
    <property type="entry name" value="PRD"/>
    <property type="match status" value="1"/>
</dbReference>
<evidence type="ECO:0000259" key="6">
    <source>
        <dbReference type="PROSITE" id="PS51099"/>
    </source>
</evidence>
<dbReference type="PANTHER" id="PTHR30185:SF18">
    <property type="entry name" value="TRANSCRIPTIONAL REGULATOR MTLR"/>
    <property type="match status" value="1"/>
</dbReference>
<dbReference type="Pfam" id="PF00359">
    <property type="entry name" value="PTS_EIIA_2"/>
    <property type="match status" value="1"/>
</dbReference>
<dbReference type="PROSITE" id="PS51094">
    <property type="entry name" value="PTS_EIIA_TYPE_2"/>
    <property type="match status" value="1"/>
</dbReference>
<dbReference type="InterPro" id="IPR036095">
    <property type="entry name" value="PTS_EIIB-like_sf"/>
</dbReference>
<dbReference type="AlphaFoldDB" id="A0A371PMP8"/>
<dbReference type="InterPro" id="IPR036388">
    <property type="entry name" value="WH-like_DNA-bd_sf"/>
</dbReference>
<dbReference type="InterPro" id="IPR002178">
    <property type="entry name" value="PTS_EIIA_type-2_dom"/>
</dbReference>
<dbReference type="GO" id="GO:0009401">
    <property type="term" value="P:phosphoenolpyruvate-dependent sugar phosphotransferase system"/>
    <property type="evidence" value="ECO:0007669"/>
    <property type="project" value="InterPro"/>
</dbReference>
<gene>
    <name evidence="8" type="ORF">DX130_07980</name>
</gene>
<dbReference type="GO" id="GO:0008982">
    <property type="term" value="F:protein-N(PI)-phosphohistidine-sugar phosphotransferase activity"/>
    <property type="evidence" value="ECO:0007669"/>
    <property type="project" value="InterPro"/>
</dbReference>
<name>A0A371PMP8_9BACL</name>
<dbReference type="SUPFAM" id="SSF46785">
    <property type="entry name" value="Winged helix' DNA-binding domain"/>
    <property type="match status" value="1"/>
</dbReference>
<dbReference type="PROSITE" id="PS51372">
    <property type="entry name" value="PRD_2"/>
    <property type="match status" value="1"/>
</dbReference>
<dbReference type="Gene3D" id="3.40.930.10">
    <property type="entry name" value="Mannitol-specific EII, Chain A"/>
    <property type="match status" value="1"/>
</dbReference>
<feature type="domain" description="PTS EIIA type-2" evidence="5">
    <location>
        <begin position="527"/>
        <end position="672"/>
    </location>
</feature>
<dbReference type="InterPro" id="IPR036634">
    <property type="entry name" value="PRD_sf"/>
</dbReference>
<dbReference type="InterPro" id="IPR016152">
    <property type="entry name" value="PTrfase/Anion_transptr"/>
</dbReference>
<dbReference type="EMBL" id="QUBQ01000001">
    <property type="protein sequence ID" value="REK76939.1"/>
    <property type="molecule type" value="Genomic_DNA"/>
</dbReference>
<evidence type="ECO:0000256" key="1">
    <source>
        <dbReference type="ARBA" id="ARBA00022679"/>
    </source>
</evidence>
<evidence type="ECO:0000259" key="7">
    <source>
        <dbReference type="PROSITE" id="PS51372"/>
    </source>
</evidence>
<dbReference type="Pfam" id="PF08279">
    <property type="entry name" value="HTH_11"/>
    <property type="match status" value="1"/>
</dbReference>
<organism evidence="8 9">
    <name type="scientific">Paenibacillus paeoniae</name>
    <dbReference type="NCBI Taxonomy" id="2292705"/>
    <lineage>
        <taxon>Bacteria</taxon>
        <taxon>Bacillati</taxon>
        <taxon>Bacillota</taxon>
        <taxon>Bacilli</taxon>
        <taxon>Bacillales</taxon>
        <taxon>Paenibacillaceae</taxon>
        <taxon>Paenibacillus</taxon>
    </lineage>
</organism>
<dbReference type="OrthoDB" id="9776005at2"/>
<dbReference type="InterPro" id="IPR036390">
    <property type="entry name" value="WH_DNA-bd_sf"/>
</dbReference>
<evidence type="ECO:0000313" key="9">
    <source>
        <dbReference type="Proteomes" id="UP000261905"/>
    </source>
</evidence>
<dbReference type="Proteomes" id="UP000261905">
    <property type="component" value="Unassembled WGS sequence"/>
</dbReference>
<evidence type="ECO:0000313" key="8">
    <source>
        <dbReference type="EMBL" id="REK76939.1"/>
    </source>
</evidence>
<evidence type="ECO:0000256" key="3">
    <source>
        <dbReference type="ARBA" id="ARBA00023015"/>
    </source>
</evidence>
<dbReference type="SUPFAM" id="SSF52794">
    <property type="entry name" value="PTS system IIB component-like"/>
    <property type="match status" value="1"/>
</dbReference>
<dbReference type="Gene3D" id="1.10.10.10">
    <property type="entry name" value="Winged helix-like DNA-binding domain superfamily/Winged helix DNA-binding domain"/>
    <property type="match status" value="1"/>
</dbReference>
<dbReference type="InterPro" id="IPR011608">
    <property type="entry name" value="PRD"/>
</dbReference>
<dbReference type="PROSITE" id="PS51099">
    <property type="entry name" value="PTS_EIIB_TYPE_2"/>
    <property type="match status" value="1"/>
</dbReference>
<dbReference type="Gene3D" id="3.40.50.2300">
    <property type="match status" value="1"/>
</dbReference>
<accession>A0A371PMP8</accession>
<evidence type="ECO:0000256" key="2">
    <source>
        <dbReference type="ARBA" id="ARBA00022737"/>
    </source>
</evidence>
<keyword evidence="4" id="KW-0804">Transcription</keyword>
<sequence length="687" mass="78289">MKVSNRQRKILELLLSRQDDITAEQLGQTIGISSRTVHRELQILDPVLAGYDIALVKKSGSGIKLMGHERSLIVFQEQLRQTDTETYSPDERKVLILCQLLSQDEPIKLFSLASEVQAAIPTVSRDLEELETALTSSGLALVRRRGYGIEITGEEAVRRNFIVKLAEEYIDDFLGALSRKKIWPTTHQLLKLVGHDALLSVERTLWQLDENWVRRLKEADYNRLLVRLSVAFIRIQRGHLIDAPADMSPMLISEESKQKLTALAASLGIKELPDEELAYMQSLLDQAKERDRRSASALLEQYGLGLAERAISLIRQMEEETGTPFHKDRTLLEGLISHLGHALDRLQQGETIRNPLLAQIKSDYESLLDSTIRSASQAWPDIVIPEEEAGYLAMHFGAAIERWKLVPRQVRALLVCTSGIGSSKLLAVRIVKEIPQVELLGHYSWYEASRMPREKYDLIISTVDLPIEPERYIKLSPLLTKDEAERLRSHIRELSFSTEIIDESAPKQDAWERLNLLNRFAMETVMILETFGVYELNREHGSILQQLLEDSLSHMLQKEELQHTNAIATLLVQREQQGSVFIPDTSLAMFHTRSELITRPIISLFRLKEPLMLNDNEQQQASQFLIMLAPAGLNRLALELLSEISAMLLLPEMNQLLSEGKAERIRSFMSRQLEIYMKSKLEWSESS</sequence>
<reference evidence="8 9" key="1">
    <citation type="submission" date="2018-08" db="EMBL/GenBank/DDBJ databases">
        <title>Paenibacillus sp. M4BSY-1, whole genome shotgun sequence.</title>
        <authorList>
            <person name="Tuo L."/>
        </authorList>
    </citation>
    <scope>NUCLEOTIDE SEQUENCE [LARGE SCALE GENOMIC DNA]</scope>
    <source>
        <strain evidence="8 9">M4BSY-1</strain>
    </source>
</reference>
<comment type="caution">
    <text evidence="8">The sequence shown here is derived from an EMBL/GenBank/DDBJ whole genome shotgun (WGS) entry which is preliminary data.</text>
</comment>
<feature type="domain" description="PTS EIIB type-2" evidence="6">
    <location>
        <begin position="410"/>
        <end position="499"/>
    </location>
</feature>
<evidence type="ECO:0000259" key="5">
    <source>
        <dbReference type="PROSITE" id="PS51094"/>
    </source>
</evidence>
<dbReference type="InterPro" id="IPR050661">
    <property type="entry name" value="BglG_antiterminators"/>
</dbReference>
<feature type="domain" description="PRD" evidence="7">
    <location>
        <begin position="301"/>
        <end position="406"/>
    </location>
</feature>
<dbReference type="PANTHER" id="PTHR30185">
    <property type="entry name" value="CRYPTIC BETA-GLUCOSIDE BGL OPERON ANTITERMINATOR"/>
    <property type="match status" value="1"/>
</dbReference>
<dbReference type="CDD" id="cd05568">
    <property type="entry name" value="PTS_IIB_bgl_like"/>
    <property type="match status" value="1"/>
</dbReference>
<proteinExistence type="predicted"/>
<keyword evidence="3" id="KW-0805">Transcription regulation</keyword>
<keyword evidence="2" id="KW-0677">Repeat</keyword>
<dbReference type="InterPro" id="IPR013011">
    <property type="entry name" value="PTS_EIIB_2"/>
</dbReference>
<dbReference type="GO" id="GO:0006355">
    <property type="term" value="P:regulation of DNA-templated transcription"/>
    <property type="evidence" value="ECO:0007669"/>
    <property type="project" value="InterPro"/>
</dbReference>
<keyword evidence="9" id="KW-1185">Reference proteome</keyword>
<evidence type="ECO:0000256" key="4">
    <source>
        <dbReference type="ARBA" id="ARBA00023163"/>
    </source>
</evidence>
<dbReference type="InterPro" id="IPR013196">
    <property type="entry name" value="HTH_11"/>
</dbReference>